<dbReference type="CDD" id="cd06225">
    <property type="entry name" value="HAMP"/>
    <property type="match status" value="1"/>
</dbReference>
<keyword evidence="8 11" id="KW-1133">Transmembrane helix</keyword>
<feature type="transmembrane region" description="Helical" evidence="11">
    <location>
        <begin position="152"/>
        <end position="175"/>
    </location>
</feature>
<evidence type="ECO:0000256" key="10">
    <source>
        <dbReference type="ARBA" id="ARBA00023136"/>
    </source>
</evidence>
<dbReference type="Pfam" id="PF00512">
    <property type="entry name" value="HisKA"/>
    <property type="match status" value="1"/>
</dbReference>
<protein>
    <recommendedName>
        <fullName evidence="3">histidine kinase</fullName>
        <ecNumber evidence="3">2.7.13.3</ecNumber>
    </recommendedName>
</protein>
<dbReference type="PANTHER" id="PTHR45436:SF5">
    <property type="entry name" value="SENSOR HISTIDINE KINASE TRCS"/>
    <property type="match status" value="1"/>
</dbReference>
<feature type="transmembrane region" description="Helical" evidence="11">
    <location>
        <begin position="16"/>
        <end position="39"/>
    </location>
</feature>
<dbReference type="Gene3D" id="1.10.287.130">
    <property type="match status" value="1"/>
</dbReference>
<comment type="catalytic activity">
    <reaction evidence="1">
        <text>ATP + protein L-histidine = ADP + protein N-phospho-L-histidine.</text>
        <dbReference type="EC" id="2.7.13.3"/>
    </reaction>
</comment>
<comment type="caution">
    <text evidence="14">The sequence shown here is derived from an EMBL/GenBank/DDBJ whole genome shotgun (WGS) entry which is preliminary data.</text>
</comment>
<dbReference type="HOGENOM" id="CLU_000445_89_6_11"/>
<evidence type="ECO:0000256" key="4">
    <source>
        <dbReference type="ARBA" id="ARBA00022553"/>
    </source>
</evidence>
<feature type="domain" description="Histidine kinase" evidence="12">
    <location>
        <begin position="236"/>
        <end position="461"/>
    </location>
</feature>
<dbReference type="SUPFAM" id="SSF55874">
    <property type="entry name" value="ATPase domain of HSP90 chaperone/DNA topoisomerase II/histidine kinase"/>
    <property type="match status" value="1"/>
</dbReference>
<evidence type="ECO:0000256" key="5">
    <source>
        <dbReference type="ARBA" id="ARBA00022679"/>
    </source>
</evidence>
<evidence type="ECO:0000259" key="13">
    <source>
        <dbReference type="PROSITE" id="PS50885"/>
    </source>
</evidence>
<dbReference type="SMART" id="SM00388">
    <property type="entry name" value="HisKA"/>
    <property type="match status" value="1"/>
</dbReference>
<dbReference type="InterPro" id="IPR005467">
    <property type="entry name" value="His_kinase_dom"/>
</dbReference>
<evidence type="ECO:0000256" key="11">
    <source>
        <dbReference type="SAM" id="Phobius"/>
    </source>
</evidence>
<dbReference type="eggNOG" id="COG2205">
    <property type="taxonomic scope" value="Bacteria"/>
</dbReference>
<keyword evidence="5" id="KW-0808">Transferase</keyword>
<keyword evidence="4" id="KW-0597">Phosphoprotein</keyword>
<dbReference type="InterPro" id="IPR003660">
    <property type="entry name" value="HAMP_dom"/>
</dbReference>
<dbReference type="InterPro" id="IPR004358">
    <property type="entry name" value="Sig_transdc_His_kin-like_C"/>
</dbReference>
<evidence type="ECO:0000256" key="7">
    <source>
        <dbReference type="ARBA" id="ARBA00022777"/>
    </source>
</evidence>
<keyword evidence="15" id="KW-1185">Reference proteome</keyword>
<name>E5XN90_SEGRC</name>
<dbReference type="InterPro" id="IPR036890">
    <property type="entry name" value="HATPase_C_sf"/>
</dbReference>
<dbReference type="EC" id="2.7.13.3" evidence="3"/>
<organism evidence="14 15">
    <name type="scientific">Segniliparus rugosus (strain ATCC BAA-974 / DSM 45345 / CCUG 50838 / CIP 108380 / JCM 13579 / CDC 945)</name>
    <dbReference type="NCBI Taxonomy" id="679197"/>
    <lineage>
        <taxon>Bacteria</taxon>
        <taxon>Bacillati</taxon>
        <taxon>Actinomycetota</taxon>
        <taxon>Actinomycetes</taxon>
        <taxon>Mycobacteriales</taxon>
        <taxon>Segniliparaceae</taxon>
        <taxon>Segniliparus</taxon>
    </lineage>
</organism>
<reference evidence="14 15" key="1">
    <citation type="journal article" date="2011" name="Stand. Genomic Sci.">
        <title>High quality draft genome sequence of Segniliparus rugosus CDC 945(T)= (ATCC BAA-974(T)).</title>
        <authorList>
            <person name="Earl A.M."/>
            <person name="Desjardins C.A."/>
            <person name="Fitzgerald M.G."/>
            <person name="Arachchi H.M."/>
            <person name="Zeng Q."/>
            <person name="Mehta T."/>
            <person name="Griggs A."/>
            <person name="Birren B.W."/>
            <person name="Toney N.C."/>
            <person name="Carr J."/>
            <person name="Posey J."/>
            <person name="Butler W.R."/>
        </authorList>
    </citation>
    <scope>NUCLEOTIDE SEQUENCE [LARGE SCALE GENOMIC DNA]</scope>
    <source>
        <strain evidence="15">ATCC BAA-974 / DSM 45345 / CCUG 50838 / CIP 108380 / JCM 13579 / CDC 945</strain>
    </source>
</reference>
<accession>E5XN90</accession>
<dbReference type="InterPro" id="IPR050428">
    <property type="entry name" value="TCS_sensor_his_kinase"/>
</dbReference>
<dbReference type="InterPro" id="IPR003661">
    <property type="entry name" value="HisK_dim/P_dom"/>
</dbReference>
<keyword evidence="7" id="KW-0418">Kinase</keyword>
<keyword evidence="6 11" id="KW-0812">Transmembrane</keyword>
<evidence type="ECO:0000313" key="15">
    <source>
        <dbReference type="Proteomes" id="UP000004816"/>
    </source>
</evidence>
<proteinExistence type="predicted"/>
<dbReference type="CDD" id="cd00082">
    <property type="entry name" value="HisKA"/>
    <property type="match status" value="1"/>
</dbReference>
<dbReference type="InterPro" id="IPR003594">
    <property type="entry name" value="HATPase_dom"/>
</dbReference>
<comment type="subcellular location">
    <subcellularLocation>
        <location evidence="2">Cell membrane</location>
    </subcellularLocation>
</comment>
<evidence type="ECO:0000256" key="2">
    <source>
        <dbReference type="ARBA" id="ARBA00004236"/>
    </source>
</evidence>
<keyword evidence="9" id="KW-0902">Two-component regulatory system</keyword>
<dbReference type="SUPFAM" id="SSF158472">
    <property type="entry name" value="HAMP domain-like"/>
    <property type="match status" value="1"/>
</dbReference>
<dbReference type="PROSITE" id="PS50885">
    <property type="entry name" value="HAMP"/>
    <property type="match status" value="1"/>
</dbReference>
<dbReference type="Pfam" id="PF00672">
    <property type="entry name" value="HAMP"/>
    <property type="match status" value="1"/>
</dbReference>
<dbReference type="PRINTS" id="PR00344">
    <property type="entry name" value="BCTRLSENSOR"/>
</dbReference>
<dbReference type="SMART" id="SM00387">
    <property type="entry name" value="HATPase_c"/>
    <property type="match status" value="1"/>
</dbReference>
<dbReference type="InterPro" id="IPR036097">
    <property type="entry name" value="HisK_dim/P_sf"/>
</dbReference>
<sequence length="475" mass="51045">MTTPWRQRNITLRARLGILSASLVAAAVVVLTVTAYIVVSRALYDNVDEQLRAREALMIGSVDQTRAVLQSAEAPIVGDEMFNVMLVREDGQAFEFGQVPFGSAEREVAHGLRAESLRTFRGQRVLAHKLPEGETLILARPLAPIDELTDRLAWISVLVGLCGVVVAAVMGLAVAATGLAPVGRLTAAAERIARTNDLTPIPVSGHDELARLTESFNAMLRALAESRFRQKRLVEDAGHELRTPLTSLRTNVELLIASSQEGAAPVSEKDMADLRADVLAQIEEFSTLVADLVDLAREDAPDPAEGQVDLSEVVDSCVERVRRRRGDVEFDVRLSPWFLRGDPASVARGVLNVLDNAAKWSPAGGRVEVRLREVEPPPEAVGGAPRLVELVVADEGPGIPEEDRALVFERFYRATSARSMPGSGLGLAIVKQVMARHGGSVSAESSPSGGALVRMVFPGSPTLAVPEESPGHEQV</sequence>
<dbReference type="Gene3D" id="6.10.340.10">
    <property type="match status" value="1"/>
</dbReference>
<evidence type="ECO:0000256" key="3">
    <source>
        <dbReference type="ARBA" id="ARBA00012438"/>
    </source>
</evidence>
<dbReference type="SMART" id="SM00304">
    <property type="entry name" value="HAMP"/>
    <property type="match status" value="1"/>
</dbReference>
<gene>
    <name evidence="14" type="ORF">HMPREF9336_00960</name>
</gene>
<evidence type="ECO:0000256" key="9">
    <source>
        <dbReference type="ARBA" id="ARBA00023012"/>
    </source>
</evidence>
<evidence type="ECO:0000256" key="8">
    <source>
        <dbReference type="ARBA" id="ARBA00022989"/>
    </source>
</evidence>
<feature type="domain" description="HAMP" evidence="13">
    <location>
        <begin position="176"/>
        <end position="228"/>
    </location>
</feature>
<dbReference type="PANTHER" id="PTHR45436">
    <property type="entry name" value="SENSOR HISTIDINE KINASE YKOH"/>
    <property type="match status" value="1"/>
</dbReference>
<dbReference type="STRING" id="679197.HMPREF9336_00960"/>
<evidence type="ECO:0000259" key="12">
    <source>
        <dbReference type="PROSITE" id="PS50109"/>
    </source>
</evidence>
<evidence type="ECO:0000256" key="6">
    <source>
        <dbReference type="ARBA" id="ARBA00022692"/>
    </source>
</evidence>
<dbReference type="Gene3D" id="3.30.565.10">
    <property type="entry name" value="Histidine kinase-like ATPase, C-terminal domain"/>
    <property type="match status" value="1"/>
</dbReference>
<dbReference type="Proteomes" id="UP000004816">
    <property type="component" value="Unassembled WGS sequence"/>
</dbReference>
<evidence type="ECO:0000313" key="14">
    <source>
        <dbReference type="EMBL" id="EFV14186.1"/>
    </source>
</evidence>
<dbReference type="PROSITE" id="PS50109">
    <property type="entry name" value="HIS_KIN"/>
    <property type="match status" value="1"/>
</dbReference>
<dbReference type="EMBL" id="ACZI02000003">
    <property type="protein sequence ID" value="EFV14186.1"/>
    <property type="molecule type" value="Genomic_DNA"/>
</dbReference>
<dbReference type="GO" id="GO:0005886">
    <property type="term" value="C:plasma membrane"/>
    <property type="evidence" value="ECO:0007669"/>
    <property type="project" value="UniProtKB-SubCell"/>
</dbReference>
<dbReference type="SUPFAM" id="SSF47384">
    <property type="entry name" value="Homodimeric domain of signal transducing histidine kinase"/>
    <property type="match status" value="1"/>
</dbReference>
<dbReference type="GO" id="GO:0000155">
    <property type="term" value="F:phosphorelay sensor kinase activity"/>
    <property type="evidence" value="ECO:0007669"/>
    <property type="project" value="InterPro"/>
</dbReference>
<dbReference type="AlphaFoldDB" id="E5XN90"/>
<evidence type="ECO:0000256" key="1">
    <source>
        <dbReference type="ARBA" id="ARBA00000085"/>
    </source>
</evidence>
<dbReference type="Pfam" id="PF02518">
    <property type="entry name" value="HATPase_c"/>
    <property type="match status" value="1"/>
</dbReference>
<dbReference type="CDD" id="cd00075">
    <property type="entry name" value="HATPase"/>
    <property type="match status" value="1"/>
</dbReference>
<keyword evidence="10 11" id="KW-0472">Membrane</keyword>
<dbReference type="RefSeq" id="WP_007468354.1">
    <property type="nucleotide sequence ID" value="NZ_KI391954.1"/>
</dbReference>